<feature type="compositionally biased region" description="Basic and acidic residues" evidence="1">
    <location>
        <begin position="37"/>
        <end position="66"/>
    </location>
</feature>
<protein>
    <recommendedName>
        <fullName evidence="2">PDZ domain-containing protein</fullName>
    </recommendedName>
</protein>
<evidence type="ECO:0000313" key="5">
    <source>
        <dbReference type="Proteomes" id="UP001152797"/>
    </source>
</evidence>
<sequence>MACACCVADEQLETITVFSEVKEAGRKEPEDTFLAPKAEELPRPRPAEEVKPFMEEEVPVEPKEEPEAKCPGQYTLKIKKEGRLYCSMETLIAEYCVVRRVDAESPLETVKPMDRLVSINGKRQEAASMVKTLAESTGMLELVFERPVIKEITLAKRGKKAGFRVDTALDTCGLMIKGVQDGAAAEMPAGTFQAADRIIAVDGVEGRTADLLKLLGAADAPVLKVCTYAQIPLK</sequence>
<reference evidence="4" key="2">
    <citation type="submission" date="2024-04" db="EMBL/GenBank/DDBJ databases">
        <authorList>
            <person name="Chen Y."/>
            <person name="Shah S."/>
            <person name="Dougan E. K."/>
            <person name="Thang M."/>
            <person name="Chan C."/>
        </authorList>
    </citation>
    <scope>NUCLEOTIDE SEQUENCE [LARGE SCALE GENOMIC DNA]</scope>
</reference>
<name>A0A9P1D6V7_9DINO</name>
<dbReference type="EMBL" id="CAMXCT030003301">
    <property type="protein sequence ID" value="CAL4790910.1"/>
    <property type="molecule type" value="Genomic_DNA"/>
</dbReference>
<dbReference type="EMBL" id="CAMXCT010003301">
    <property type="protein sequence ID" value="CAI4003598.1"/>
    <property type="molecule type" value="Genomic_DNA"/>
</dbReference>
<evidence type="ECO:0000259" key="2">
    <source>
        <dbReference type="PROSITE" id="PS50106"/>
    </source>
</evidence>
<dbReference type="InterPro" id="IPR001478">
    <property type="entry name" value="PDZ"/>
</dbReference>
<keyword evidence="5" id="KW-1185">Reference proteome</keyword>
<dbReference type="OrthoDB" id="10645918at2759"/>
<dbReference type="EMBL" id="CAMXCT020003301">
    <property type="protein sequence ID" value="CAL1156973.1"/>
    <property type="molecule type" value="Genomic_DNA"/>
</dbReference>
<evidence type="ECO:0000313" key="3">
    <source>
        <dbReference type="EMBL" id="CAI4003598.1"/>
    </source>
</evidence>
<dbReference type="InterPro" id="IPR036034">
    <property type="entry name" value="PDZ_sf"/>
</dbReference>
<comment type="caution">
    <text evidence="3">The sequence shown here is derived from an EMBL/GenBank/DDBJ whole genome shotgun (WGS) entry which is preliminary data.</text>
</comment>
<dbReference type="SUPFAM" id="SSF50156">
    <property type="entry name" value="PDZ domain-like"/>
    <property type="match status" value="1"/>
</dbReference>
<evidence type="ECO:0000313" key="4">
    <source>
        <dbReference type="EMBL" id="CAL1156973.1"/>
    </source>
</evidence>
<proteinExistence type="predicted"/>
<gene>
    <name evidence="3" type="ORF">C1SCF055_LOCUS29453</name>
</gene>
<feature type="domain" description="PDZ" evidence="2">
    <location>
        <begin position="151"/>
        <end position="208"/>
    </location>
</feature>
<dbReference type="AlphaFoldDB" id="A0A9P1D6V7"/>
<dbReference type="Gene3D" id="2.30.42.10">
    <property type="match status" value="1"/>
</dbReference>
<dbReference type="Proteomes" id="UP001152797">
    <property type="component" value="Unassembled WGS sequence"/>
</dbReference>
<reference evidence="3" key="1">
    <citation type="submission" date="2022-10" db="EMBL/GenBank/DDBJ databases">
        <authorList>
            <person name="Chen Y."/>
            <person name="Dougan E. K."/>
            <person name="Chan C."/>
            <person name="Rhodes N."/>
            <person name="Thang M."/>
        </authorList>
    </citation>
    <scope>NUCLEOTIDE SEQUENCE</scope>
</reference>
<organism evidence="3">
    <name type="scientific">Cladocopium goreaui</name>
    <dbReference type="NCBI Taxonomy" id="2562237"/>
    <lineage>
        <taxon>Eukaryota</taxon>
        <taxon>Sar</taxon>
        <taxon>Alveolata</taxon>
        <taxon>Dinophyceae</taxon>
        <taxon>Suessiales</taxon>
        <taxon>Symbiodiniaceae</taxon>
        <taxon>Cladocopium</taxon>
    </lineage>
</organism>
<feature type="region of interest" description="Disordered" evidence="1">
    <location>
        <begin position="24"/>
        <end position="66"/>
    </location>
</feature>
<evidence type="ECO:0000256" key="1">
    <source>
        <dbReference type="SAM" id="MobiDB-lite"/>
    </source>
</evidence>
<accession>A0A9P1D6V7</accession>
<dbReference type="PROSITE" id="PS50106">
    <property type="entry name" value="PDZ"/>
    <property type="match status" value="1"/>
</dbReference>